<evidence type="ECO:0000313" key="2">
    <source>
        <dbReference type="Proteomes" id="UP001160499"/>
    </source>
</evidence>
<organism evidence="1 2">
    <name type="scientific">Streptomyces pseudovenezuelae</name>
    <dbReference type="NCBI Taxonomy" id="67350"/>
    <lineage>
        <taxon>Bacteria</taxon>
        <taxon>Bacillati</taxon>
        <taxon>Actinomycetota</taxon>
        <taxon>Actinomycetes</taxon>
        <taxon>Kitasatosporales</taxon>
        <taxon>Streptomycetaceae</taxon>
        <taxon>Streptomyces</taxon>
        <taxon>Streptomyces aurantiacus group</taxon>
    </lineage>
</organism>
<dbReference type="EMBL" id="JARXVH010000002">
    <property type="protein sequence ID" value="MDH6214156.1"/>
    <property type="molecule type" value="Genomic_DNA"/>
</dbReference>
<dbReference type="Proteomes" id="UP001160499">
    <property type="component" value="Unassembled WGS sequence"/>
</dbReference>
<evidence type="ECO:0000313" key="1">
    <source>
        <dbReference type="EMBL" id="MDH6214156.1"/>
    </source>
</evidence>
<gene>
    <name evidence="1" type="ORF">M2283_001439</name>
</gene>
<evidence type="ECO:0008006" key="3">
    <source>
        <dbReference type="Google" id="ProtNLM"/>
    </source>
</evidence>
<protein>
    <recommendedName>
        <fullName evidence="3">Phage gp6-like head-tail connector protein</fullName>
    </recommendedName>
</protein>
<accession>A0ABT6LCX2</accession>
<name>A0ABT6LCX2_9ACTN</name>
<comment type="caution">
    <text evidence="1">The sequence shown here is derived from an EMBL/GenBank/DDBJ whole genome shotgun (WGS) entry which is preliminary data.</text>
</comment>
<proteinExistence type="predicted"/>
<reference evidence="1 2" key="1">
    <citation type="submission" date="2023-04" db="EMBL/GenBank/DDBJ databases">
        <title>Forest soil microbial communities from Buena Vista Peninsula, Colon Province, Panama.</title>
        <authorList>
            <person name="Bouskill N."/>
        </authorList>
    </citation>
    <scope>NUCLEOTIDE SEQUENCE [LARGE SCALE GENOMIC DNA]</scope>
    <source>
        <strain evidence="1 2">GGS1</strain>
    </source>
</reference>
<sequence>MLNRQEMNATDPFSPEGIRQRLSAEQISPAQADRLAEAIAGALRRTCKEWFPGTDYDDWRQMLPEPLLDVVIQLLTWDEDGRIVADHLPAAAVACIFLDLQHSAIPVG</sequence>
<keyword evidence="2" id="KW-1185">Reference proteome</keyword>